<proteinExistence type="predicted"/>
<dbReference type="NCBIfam" id="TIGR01509">
    <property type="entry name" value="HAD-SF-IA-v3"/>
    <property type="match status" value="1"/>
</dbReference>
<dbReference type="FunFam" id="1.10.150.240:FF:000001">
    <property type="entry name" value="Haloacid dehalogenase-like hydrolase domain"/>
    <property type="match status" value="1"/>
</dbReference>
<dbReference type="SFLD" id="SFLDG01129">
    <property type="entry name" value="C1.5:_HAD__Beta-PGM__Phosphata"/>
    <property type="match status" value="1"/>
</dbReference>
<dbReference type="PANTHER" id="PTHR18901">
    <property type="entry name" value="2-DEOXYGLUCOSE-6-PHOSPHATE PHOSPHATASE 2"/>
    <property type="match status" value="1"/>
</dbReference>
<dbReference type="GO" id="GO:0043136">
    <property type="term" value="F:sn-glycerol 3-phosphatase activity"/>
    <property type="evidence" value="ECO:0007669"/>
    <property type="project" value="TreeGrafter"/>
</dbReference>
<evidence type="ECO:0000259" key="1">
    <source>
        <dbReference type="Pfam" id="PF01687"/>
    </source>
</evidence>
<name>A0A8J5G8Z1_ZINOF</name>
<gene>
    <name evidence="2" type="ORF">ZIOFF_049265</name>
</gene>
<comment type="caution">
    <text evidence="2">The sequence shown here is derived from an EMBL/GenBank/DDBJ whole genome shotgun (WGS) entry which is preliminary data.</text>
</comment>
<dbReference type="AlphaFoldDB" id="A0A8J5G8Z1"/>
<dbReference type="Pfam" id="PF13419">
    <property type="entry name" value="HAD_2"/>
    <property type="match status" value="1"/>
</dbReference>
<dbReference type="InterPro" id="IPR006439">
    <property type="entry name" value="HAD-SF_hydro_IA"/>
</dbReference>
<organism evidence="2 3">
    <name type="scientific">Zingiber officinale</name>
    <name type="common">Ginger</name>
    <name type="synonym">Amomum zingiber</name>
    <dbReference type="NCBI Taxonomy" id="94328"/>
    <lineage>
        <taxon>Eukaryota</taxon>
        <taxon>Viridiplantae</taxon>
        <taxon>Streptophyta</taxon>
        <taxon>Embryophyta</taxon>
        <taxon>Tracheophyta</taxon>
        <taxon>Spermatophyta</taxon>
        <taxon>Magnoliopsida</taxon>
        <taxon>Liliopsida</taxon>
        <taxon>Zingiberales</taxon>
        <taxon>Zingiberaceae</taxon>
        <taxon>Zingiber</taxon>
    </lineage>
</organism>
<dbReference type="SFLD" id="SFLDG01135">
    <property type="entry name" value="C1.5.6:_HAD__Beta-PGM__Phospha"/>
    <property type="match status" value="1"/>
</dbReference>
<accession>A0A8J5G8Z1</accession>
<dbReference type="GO" id="GO:0008531">
    <property type="term" value="F:riboflavin kinase activity"/>
    <property type="evidence" value="ECO:0007669"/>
    <property type="project" value="InterPro"/>
</dbReference>
<dbReference type="EMBL" id="JACMSC010000013">
    <property type="protein sequence ID" value="KAG6494245.1"/>
    <property type="molecule type" value="Genomic_DNA"/>
</dbReference>
<keyword evidence="3" id="KW-1185">Reference proteome</keyword>
<evidence type="ECO:0000313" key="2">
    <source>
        <dbReference type="EMBL" id="KAG6494245.1"/>
    </source>
</evidence>
<dbReference type="InterPro" id="IPR015865">
    <property type="entry name" value="Riboflavin_kinase_bac/euk"/>
</dbReference>
<protein>
    <recommendedName>
        <fullName evidence="1">Riboflavin kinase domain-containing protein</fullName>
    </recommendedName>
</protein>
<dbReference type="Pfam" id="PF01687">
    <property type="entry name" value="Flavokinase"/>
    <property type="match status" value="1"/>
</dbReference>
<dbReference type="GO" id="GO:0006114">
    <property type="term" value="P:glycerol biosynthetic process"/>
    <property type="evidence" value="ECO:0007669"/>
    <property type="project" value="TreeGrafter"/>
</dbReference>
<dbReference type="InterPro" id="IPR041492">
    <property type="entry name" value="HAD_2"/>
</dbReference>
<dbReference type="SFLD" id="SFLDS00003">
    <property type="entry name" value="Haloacid_Dehalogenase"/>
    <property type="match status" value="1"/>
</dbReference>
<sequence length="366" mass="40057">MDGATSIAAVIFDLDGTLLDTDRATGGILNEFLARYGKSVDAAKEEKRVGMMHKQAAAAIVQDYGLPMTAEEYSQAIMPLYQERWPLAKALLGVNRLIGHLRKHGIPLALASNSIRKHIELKISHNQGWAQSFSVILGGDDVNHGKPFPDIYLEAAKRLGVNTSNCLVIEDSPVGVKAAKTAGAKVVAVPSLQGQDECYSIADYMLHSLLEFQPELWDLPAFDDWVQSALPIELLFVRGLVGELVSHDGVTQVNVTADTGSYESVPDQVCGVFLGWAKLELHGMYKVIVNMGWDTSRGVAKRVMIPHLIGHVEGATNDRLDLFLTGYIRKTHNWDVKVSEEDLKIGGAALDLPLFSPPQLQHPFNL</sequence>
<evidence type="ECO:0000313" key="3">
    <source>
        <dbReference type="Proteomes" id="UP000734854"/>
    </source>
</evidence>
<feature type="domain" description="Riboflavin kinase" evidence="1">
    <location>
        <begin position="265"/>
        <end position="335"/>
    </location>
</feature>
<dbReference type="OrthoDB" id="276388at2759"/>
<dbReference type="PANTHER" id="PTHR18901:SF44">
    <property type="entry name" value="OS01G0757900 PROTEIN"/>
    <property type="match status" value="1"/>
</dbReference>
<dbReference type="GO" id="GO:0009231">
    <property type="term" value="P:riboflavin biosynthetic process"/>
    <property type="evidence" value="ECO:0007669"/>
    <property type="project" value="InterPro"/>
</dbReference>
<dbReference type="Proteomes" id="UP000734854">
    <property type="component" value="Unassembled WGS sequence"/>
</dbReference>
<dbReference type="FunFam" id="3.40.50.1000:FF:000119">
    <property type="entry name" value="Bifunctional riboflavin kinase/FMN phosphatase"/>
    <property type="match status" value="1"/>
</dbReference>
<reference evidence="2 3" key="1">
    <citation type="submission" date="2020-08" db="EMBL/GenBank/DDBJ databases">
        <title>Plant Genome Project.</title>
        <authorList>
            <person name="Zhang R.-G."/>
        </authorList>
    </citation>
    <scope>NUCLEOTIDE SEQUENCE [LARGE SCALE GENOMIC DNA]</scope>
    <source>
        <tissue evidence="2">Rhizome</tissue>
    </source>
</reference>